<dbReference type="AlphaFoldDB" id="A0A8H5ZWX6"/>
<proteinExistence type="predicted"/>
<feature type="non-terminal residue" evidence="1">
    <location>
        <position position="252"/>
    </location>
</feature>
<gene>
    <name evidence="1" type="ORF">ETB97_006727</name>
</gene>
<organism evidence="1 2">
    <name type="scientific">Petromyces alliaceus</name>
    <name type="common">Aspergillus alliaceus</name>
    <dbReference type="NCBI Taxonomy" id="209559"/>
    <lineage>
        <taxon>Eukaryota</taxon>
        <taxon>Fungi</taxon>
        <taxon>Dikarya</taxon>
        <taxon>Ascomycota</taxon>
        <taxon>Pezizomycotina</taxon>
        <taxon>Eurotiomycetes</taxon>
        <taxon>Eurotiomycetidae</taxon>
        <taxon>Eurotiales</taxon>
        <taxon>Aspergillaceae</taxon>
        <taxon>Aspergillus</taxon>
        <taxon>Aspergillus subgen. Circumdati</taxon>
    </lineage>
</organism>
<dbReference type="Proteomes" id="UP000541154">
    <property type="component" value="Unassembled WGS sequence"/>
</dbReference>
<reference evidence="1 2" key="1">
    <citation type="submission" date="2019-04" db="EMBL/GenBank/DDBJ databases">
        <title>Aspergillus burnettii sp. nov., novel species from soil in southeast Queensland.</title>
        <authorList>
            <person name="Gilchrist C.L.M."/>
            <person name="Pitt J.I."/>
            <person name="Lange L."/>
            <person name="Lacey H.J."/>
            <person name="Vuong D."/>
            <person name="Midgley D.J."/>
            <person name="Greenfield P."/>
            <person name="Bradbury M."/>
            <person name="Lacey E."/>
            <person name="Busk P.K."/>
            <person name="Pilgaard B."/>
            <person name="Chooi Y.H."/>
            <person name="Piggott A.M."/>
        </authorList>
    </citation>
    <scope>NUCLEOTIDE SEQUENCE [LARGE SCALE GENOMIC DNA]</scope>
    <source>
        <strain evidence="1 2">FRR 5400</strain>
    </source>
</reference>
<keyword evidence="2" id="KW-1185">Reference proteome</keyword>
<evidence type="ECO:0000313" key="1">
    <source>
        <dbReference type="EMBL" id="KAF5856767.1"/>
    </source>
</evidence>
<protein>
    <submittedName>
        <fullName evidence="1">Uncharacterized protein</fullName>
    </submittedName>
</protein>
<dbReference type="EMBL" id="SPNV01000296">
    <property type="protein sequence ID" value="KAF5856767.1"/>
    <property type="molecule type" value="Genomic_DNA"/>
</dbReference>
<accession>A0A8H5ZWX6</accession>
<evidence type="ECO:0000313" key="2">
    <source>
        <dbReference type="Proteomes" id="UP000541154"/>
    </source>
</evidence>
<name>A0A8H5ZWX6_PETAA</name>
<comment type="caution">
    <text evidence="1">The sequence shown here is derived from an EMBL/GenBank/DDBJ whole genome shotgun (WGS) entry which is preliminary data.</text>
</comment>
<sequence>MSLQKIIQCLSPLPRELAHQILSDIRIWDILRLLIHNNPNVTTDILTHPHLRKVLPEDPQALNSFIQTATLYRDVCAAHHLQPAPLSSPLAKNTQAWKSDYKDLTNYMHSRIFLELRLDGWKHEILSRHTPPESPFPEVWDYSTISNMQTRWNTIQAAQATLNQRRAMQLRHAADLLEANPDILKKTRDPSQTPRKNPGHVVQLFRRLAERGTNRSLLRGDQLRGLSYFFYAFFPVMPFDEALGVVVNGLEG</sequence>